<dbReference type="RefSeq" id="XP_031865217.1">
    <property type="nucleotide sequence ID" value="XM_032018809.1"/>
</dbReference>
<evidence type="ECO:0000313" key="3">
    <source>
        <dbReference type="EMBL" id="RDL30841.1"/>
    </source>
</evidence>
<feature type="compositionally biased region" description="Basic and acidic residues" evidence="1">
    <location>
        <begin position="9"/>
        <end position="20"/>
    </location>
</feature>
<dbReference type="OrthoDB" id="10042665at2759"/>
<accession>A0A370TAN3</accession>
<dbReference type="GeneID" id="43603035"/>
<protein>
    <recommendedName>
        <fullName evidence="2">AAA+ ATPase domain-containing protein</fullName>
    </recommendedName>
</protein>
<name>A0A370TAN3_9HELO</name>
<dbReference type="SMART" id="SM00382">
    <property type="entry name" value="AAA"/>
    <property type="match status" value="1"/>
</dbReference>
<dbReference type="Proteomes" id="UP000254866">
    <property type="component" value="Unassembled WGS sequence"/>
</dbReference>
<dbReference type="GO" id="GO:0016887">
    <property type="term" value="F:ATP hydrolysis activity"/>
    <property type="evidence" value="ECO:0007669"/>
    <property type="project" value="InterPro"/>
</dbReference>
<dbReference type="GO" id="GO:0005524">
    <property type="term" value="F:ATP binding"/>
    <property type="evidence" value="ECO:0007669"/>
    <property type="project" value="InterPro"/>
</dbReference>
<comment type="caution">
    <text evidence="3">The sequence shown here is derived from an EMBL/GenBank/DDBJ whole genome shotgun (WGS) entry which is preliminary data.</text>
</comment>
<dbReference type="InterPro" id="IPR027417">
    <property type="entry name" value="P-loop_NTPase"/>
</dbReference>
<keyword evidence="4" id="KW-1185">Reference proteome</keyword>
<dbReference type="PANTHER" id="PTHR46411:SF3">
    <property type="entry name" value="AAA+ ATPASE DOMAIN-CONTAINING PROTEIN"/>
    <property type="match status" value="1"/>
</dbReference>
<dbReference type="Pfam" id="PF00004">
    <property type="entry name" value="AAA"/>
    <property type="match status" value="1"/>
</dbReference>
<dbReference type="AlphaFoldDB" id="A0A370TAN3"/>
<dbReference type="STRING" id="2656787.A0A370TAN3"/>
<dbReference type="InterPro" id="IPR003959">
    <property type="entry name" value="ATPase_AAA_core"/>
</dbReference>
<evidence type="ECO:0000259" key="2">
    <source>
        <dbReference type="SMART" id="SM00382"/>
    </source>
</evidence>
<dbReference type="SUPFAM" id="SSF52540">
    <property type="entry name" value="P-loop containing nucleoside triphosphate hydrolases"/>
    <property type="match status" value="1"/>
</dbReference>
<evidence type="ECO:0000256" key="1">
    <source>
        <dbReference type="SAM" id="MobiDB-lite"/>
    </source>
</evidence>
<proteinExistence type="predicted"/>
<dbReference type="Pfam" id="PF22942">
    <property type="entry name" value="DUF7025"/>
    <property type="match status" value="1"/>
</dbReference>
<dbReference type="Gene3D" id="3.40.50.300">
    <property type="entry name" value="P-loop containing nucleotide triphosphate hydrolases"/>
    <property type="match status" value="1"/>
</dbReference>
<feature type="region of interest" description="Disordered" evidence="1">
    <location>
        <begin position="1"/>
        <end position="23"/>
    </location>
</feature>
<sequence>MSSLRSSKRKSESVDKEKETGNMLWKKTRTNTPVAVAAATAKADALLTPDSTLDANIEEAAVAVNHKDPDFGTSTAIKTFYEGRNSCGSSINWVETPPKQLAEKKAKANTRVAIKIFKVKDHGQPTISGRTPLKIHMVELQSRVLVTALKPILKDAGMFVESTEPAKFSEPFKPLFFSYDKIMDLNARTKKDGPLKQHLDLLIQIMEELFGGFMTHLKNLKASGLISYKLAWTYLPKGTMLYCPSKDSDRVCRVVRTAYATGQCNYLEIAAEEIAFDGETFAWTPIDRQIPLFEGNLPITVLPVYPLSFHENPEDIIERLSRRAKKTIEYQELTYCEYTGVALQQIQQGFARHNVTGRILIDYVGYKKHKDGVQKTSNNANRSRGNVTSTKEATLLQSLDKETQEENKEEMLNREEDLPYVSPLLKGYALKNKEWLFFYVNDIKSMVWNDDAYGHLVYPEEQKDLVLTFVDNHLRLKTRVDDVIMGKGQGLIMLLSGPPGTGKTLTAEAVADKTRRPLYYLQAEDLGTDAAHLGSKIKKVFEMATEWDAVILLDEADVFMAERDPGDIARNELVSIFLRELEYFRGIIFLTTNLYSTIDTAFRSRVHLHLVFSPLPFSSRLILWQKFLSRLDVPVVLGPQEMQEVAKWELNGREIKNVIKTARIWCVCKKFEMNLLRLESAIKVTAPQATKAEVMANGKA</sequence>
<dbReference type="InterPro" id="IPR054289">
    <property type="entry name" value="DUF7025"/>
</dbReference>
<dbReference type="EMBL" id="NPIC01000014">
    <property type="protein sequence ID" value="RDL30841.1"/>
    <property type="molecule type" value="Genomic_DNA"/>
</dbReference>
<organism evidence="3 4">
    <name type="scientific">Venustampulla echinocandica</name>
    <dbReference type="NCBI Taxonomy" id="2656787"/>
    <lineage>
        <taxon>Eukaryota</taxon>
        <taxon>Fungi</taxon>
        <taxon>Dikarya</taxon>
        <taxon>Ascomycota</taxon>
        <taxon>Pezizomycotina</taxon>
        <taxon>Leotiomycetes</taxon>
        <taxon>Helotiales</taxon>
        <taxon>Pleuroascaceae</taxon>
        <taxon>Venustampulla</taxon>
    </lineage>
</organism>
<feature type="domain" description="AAA+ ATPase" evidence="2">
    <location>
        <begin position="489"/>
        <end position="617"/>
    </location>
</feature>
<dbReference type="PANTHER" id="PTHR46411">
    <property type="entry name" value="FAMILY ATPASE, PUTATIVE-RELATED"/>
    <property type="match status" value="1"/>
</dbReference>
<reference evidence="3 4" key="1">
    <citation type="journal article" date="2018" name="IMA Fungus">
        <title>IMA Genome-F 9: Draft genome sequence of Annulohypoxylon stygium, Aspergillus mulundensis, Berkeleyomyces basicola (syn. Thielaviopsis basicola), Ceratocystis smalleyi, two Cercospora beticola strains, Coleophoma cylindrospora, Fusarium fracticaudum, Phialophora cf. hyalina, and Morchella septimelata.</title>
        <authorList>
            <person name="Wingfield B.D."/>
            <person name="Bills G.F."/>
            <person name="Dong Y."/>
            <person name="Huang W."/>
            <person name="Nel W.J."/>
            <person name="Swalarsk-Parry B.S."/>
            <person name="Vaghefi N."/>
            <person name="Wilken P.M."/>
            <person name="An Z."/>
            <person name="de Beer Z.W."/>
            <person name="De Vos L."/>
            <person name="Chen L."/>
            <person name="Duong T.A."/>
            <person name="Gao Y."/>
            <person name="Hammerbacher A."/>
            <person name="Kikkert J.R."/>
            <person name="Li Y."/>
            <person name="Li H."/>
            <person name="Li K."/>
            <person name="Li Q."/>
            <person name="Liu X."/>
            <person name="Ma X."/>
            <person name="Naidoo K."/>
            <person name="Pethybridge S.J."/>
            <person name="Sun J."/>
            <person name="Steenkamp E.T."/>
            <person name="van der Nest M.A."/>
            <person name="van Wyk S."/>
            <person name="Wingfield M.J."/>
            <person name="Xiong C."/>
            <person name="Yue Q."/>
            <person name="Zhang X."/>
        </authorList>
    </citation>
    <scope>NUCLEOTIDE SEQUENCE [LARGE SCALE GENOMIC DNA]</scope>
    <source>
        <strain evidence="3 4">BP 5553</strain>
    </source>
</reference>
<gene>
    <name evidence="3" type="ORF">BP5553_10186</name>
</gene>
<evidence type="ECO:0000313" key="4">
    <source>
        <dbReference type="Proteomes" id="UP000254866"/>
    </source>
</evidence>
<dbReference type="InterPro" id="IPR003593">
    <property type="entry name" value="AAA+_ATPase"/>
</dbReference>
<dbReference type="CDD" id="cd19481">
    <property type="entry name" value="RecA-like_protease"/>
    <property type="match status" value="1"/>
</dbReference>